<proteinExistence type="predicted"/>
<sequence>MASSEQITLNDPHPPQANAIEAFNILLPTIKAEIVKSRHHWDKHEPRMWRRASGLDDKHLVAFKIEEDLVEIRSAPTSYGTIIFGKIRLPAVNDEEGEGFVHVRIHDPPNRGAEDVRFHSLFTDEIRKDADTPPNDFRAIQTKDKPLEFFNE</sequence>
<organism evidence="1 2">
    <name type="scientific">Hebeloma cylindrosporum</name>
    <dbReference type="NCBI Taxonomy" id="76867"/>
    <lineage>
        <taxon>Eukaryota</taxon>
        <taxon>Fungi</taxon>
        <taxon>Dikarya</taxon>
        <taxon>Basidiomycota</taxon>
        <taxon>Agaricomycotina</taxon>
        <taxon>Agaricomycetes</taxon>
        <taxon>Agaricomycetidae</taxon>
        <taxon>Agaricales</taxon>
        <taxon>Agaricineae</taxon>
        <taxon>Hymenogastraceae</taxon>
        <taxon>Hebeloma</taxon>
    </lineage>
</organism>
<dbReference type="OrthoDB" id="3344950at2759"/>
<dbReference type="HOGENOM" id="CLU_119592_0_0_1"/>
<reference evidence="2" key="2">
    <citation type="submission" date="2015-01" db="EMBL/GenBank/DDBJ databases">
        <title>Evolutionary Origins and Diversification of the Mycorrhizal Mutualists.</title>
        <authorList>
            <consortium name="DOE Joint Genome Institute"/>
            <consortium name="Mycorrhizal Genomics Consortium"/>
            <person name="Kohler A."/>
            <person name="Kuo A."/>
            <person name="Nagy L.G."/>
            <person name="Floudas D."/>
            <person name="Copeland A."/>
            <person name="Barry K.W."/>
            <person name="Cichocki N."/>
            <person name="Veneault-Fourrey C."/>
            <person name="LaButti K."/>
            <person name="Lindquist E.A."/>
            <person name="Lipzen A."/>
            <person name="Lundell T."/>
            <person name="Morin E."/>
            <person name="Murat C."/>
            <person name="Riley R."/>
            <person name="Ohm R."/>
            <person name="Sun H."/>
            <person name="Tunlid A."/>
            <person name="Henrissat B."/>
            <person name="Grigoriev I.V."/>
            <person name="Hibbett D.S."/>
            <person name="Martin F."/>
        </authorList>
    </citation>
    <scope>NUCLEOTIDE SEQUENCE [LARGE SCALE GENOMIC DNA]</scope>
    <source>
        <strain evidence="2">h7</strain>
    </source>
</reference>
<dbReference type="AlphaFoldDB" id="A0A0C2Y5Z4"/>
<evidence type="ECO:0000313" key="1">
    <source>
        <dbReference type="EMBL" id="KIM45263.1"/>
    </source>
</evidence>
<name>A0A0C2Y5Z4_HEBCY</name>
<protein>
    <submittedName>
        <fullName evidence="1">Uncharacterized protein</fullName>
    </submittedName>
</protein>
<gene>
    <name evidence="1" type="ORF">M413DRAFT_441945</name>
</gene>
<accession>A0A0C2Y5Z4</accession>
<reference evidence="1 2" key="1">
    <citation type="submission" date="2014-04" db="EMBL/GenBank/DDBJ databases">
        <authorList>
            <consortium name="DOE Joint Genome Institute"/>
            <person name="Kuo A."/>
            <person name="Gay G."/>
            <person name="Dore J."/>
            <person name="Kohler A."/>
            <person name="Nagy L.G."/>
            <person name="Floudas D."/>
            <person name="Copeland A."/>
            <person name="Barry K.W."/>
            <person name="Cichocki N."/>
            <person name="Veneault-Fourrey C."/>
            <person name="LaButti K."/>
            <person name="Lindquist E.A."/>
            <person name="Lipzen A."/>
            <person name="Lundell T."/>
            <person name="Morin E."/>
            <person name="Murat C."/>
            <person name="Sun H."/>
            <person name="Tunlid A."/>
            <person name="Henrissat B."/>
            <person name="Grigoriev I.V."/>
            <person name="Hibbett D.S."/>
            <person name="Martin F."/>
            <person name="Nordberg H.P."/>
            <person name="Cantor M.N."/>
            <person name="Hua S.X."/>
        </authorList>
    </citation>
    <scope>NUCLEOTIDE SEQUENCE [LARGE SCALE GENOMIC DNA]</scope>
    <source>
        <strain evidence="2">h7</strain>
    </source>
</reference>
<dbReference type="EMBL" id="KN831772">
    <property type="protein sequence ID" value="KIM45263.1"/>
    <property type="molecule type" value="Genomic_DNA"/>
</dbReference>
<evidence type="ECO:0000313" key="2">
    <source>
        <dbReference type="Proteomes" id="UP000053424"/>
    </source>
</evidence>
<keyword evidence="2" id="KW-1185">Reference proteome</keyword>
<dbReference type="Proteomes" id="UP000053424">
    <property type="component" value="Unassembled WGS sequence"/>
</dbReference>